<evidence type="ECO:0000313" key="3">
    <source>
        <dbReference type="Proteomes" id="UP000663848"/>
    </source>
</evidence>
<evidence type="ECO:0000313" key="2">
    <source>
        <dbReference type="EMBL" id="CAF5110653.1"/>
    </source>
</evidence>
<sequence>MLETSNDTVATNNHEQRRSNETTEMKSSFSCANRADGYYESEWCNIFYRCVAGKRMDE</sequence>
<reference evidence="2" key="1">
    <citation type="submission" date="2021-02" db="EMBL/GenBank/DDBJ databases">
        <authorList>
            <person name="Nowell W R."/>
        </authorList>
    </citation>
    <scope>NUCLEOTIDE SEQUENCE</scope>
</reference>
<organism evidence="2 3">
    <name type="scientific">Rotaria socialis</name>
    <dbReference type="NCBI Taxonomy" id="392032"/>
    <lineage>
        <taxon>Eukaryota</taxon>
        <taxon>Metazoa</taxon>
        <taxon>Spiralia</taxon>
        <taxon>Gnathifera</taxon>
        <taxon>Rotifera</taxon>
        <taxon>Eurotatoria</taxon>
        <taxon>Bdelloidea</taxon>
        <taxon>Philodinida</taxon>
        <taxon>Philodinidae</taxon>
        <taxon>Rotaria</taxon>
    </lineage>
</organism>
<comment type="caution">
    <text evidence="2">The sequence shown here is derived from an EMBL/GenBank/DDBJ whole genome shotgun (WGS) entry which is preliminary data.</text>
</comment>
<dbReference type="EMBL" id="CAJOBR010075332">
    <property type="protein sequence ID" value="CAF5110653.1"/>
    <property type="molecule type" value="Genomic_DNA"/>
</dbReference>
<gene>
    <name evidence="2" type="ORF">QYT958_LOCUS45414</name>
</gene>
<accession>A0A822F121</accession>
<proteinExistence type="predicted"/>
<feature type="non-terminal residue" evidence="2">
    <location>
        <position position="58"/>
    </location>
</feature>
<feature type="region of interest" description="Disordered" evidence="1">
    <location>
        <begin position="1"/>
        <end position="29"/>
    </location>
</feature>
<dbReference type="AlphaFoldDB" id="A0A822F121"/>
<feature type="compositionally biased region" description="Polar residues" evidence="1">
    <location>
        <begin position="1"/>
        <end position="13"/>
    </location>
</feature>
<name>A0A822F121_9BILA</name>
<protein>
    <submittedName>
        <fullName evidence="2">Uncharacterized protein</fullName>
    </submittedName>
</protein>
<feature type="compositionally biased region" description="Basic and acidic residues" evidence="1">
    <location>
        <begin position="14"/>
        <end position="24"/>
    </location>
</feature>
<dbReference type="Proteomes" id="UP000663848">
    <property type="component" value="Unassembled WGS sequence"/>
</dbReference>
<evidence type="ECO:0000256" key="1">
    <source>
        <dbReference type="SAM" id="MobiDB-lite"/>
    </source>
</evidence>